<gene>
    <name evidence="6" type="ORF">SPRG_11714</name>
</gene>
<protein>
    <recommendedName>
        <fullName evidence="5">Enhancer of mRNA-decapping protein 4 C-terminal domain-containing protein</fullName>
    </recommendedName>
</protein>
<dbReference type="PANTHER" id="PTHR15598:SF5">
    <property type="entry name" value="ENHANCER OF MRNA-DECAPPING PROTEIN 4"/>
    <property type="match status" value="1"/>
</dbReference>
<dbReference type="EMBL" id="KK583267">
    <property type="protein sequence ID" value="KDO22532.1"/>
    <property type="molecule type" value="Genomic_DNA"/>
</dbReference>
<reference evidence="6 7" key="1">
    <citation type="journal article" date="2013" name="PLoS Genet.">
        <title>Distinctive expansion of potential virulence genes in the genome of the oomycete fish pathogen Saprolegnia parasitica.</title>
        <authorList>
            <person name="Jiang R.H."/>
            <person name="de Bruijn I."/>
            <person name="Haas B.J."/>
            <person name="Belmonte R."/>
            <person name="Lobach L."/>
            <person name="Christie J."/>
            <person name="van den Ackerveken G."/>
            <person name="Bottin A."/>
            <person name="Bulone V."/>
            <person name="Diaz-Moreno S.M."/>
            <person name="Dumas B."/>
            <person name="Fan L."/>
            <person name="Gaulin E."/>
            <person name="Govers F."/>
            <person name="Grenville-Briggs L.J."/>
            <person name="Horner N.R."/>
            <person name="Levin J.Z."/>
            <person name="Mammella M."/>
            <person name="Meijer H.J."/>
            <person name="Morris P."/>
            <person name="Nusbaum C."/>
            <person name="Oome S."/>
            <person name="Phillips A.J."/>
            <person name="van Rooyen D."/>
            <person name="Rzeszutek E."/>
            <person name="Saraiva M."/>
            <person name="Secombes C.J."/>
            <person name="Seidl M.F."/>
            <person name="Snel B."/>
            <person name="Stassen J.H."/>
            <person name="Sykes S."/>
            <person name="Tripathy S."/>
            <person name="van den Berg H."/>
            <person name="Vega-Arreguin J.C."/>
            <person name="Wawra S."/>
            <person name="Young S.K."/>
            <person name="Zeng Q."/>
            <person name="Dieguez-Uribeondo J."/>
            <person name="Russ C."/>
            <person name="Tyler B.M."/>
            <person name="van West P."/>
        </authorList>
    </citation>
    <scope>NUCLEOTIDE SEQUENCE [LARGE SCALE GENOMIC DNA]</scope>
    <source>
        <strain evidence="6 7">CBS 223.65</strain>
    </source>
</reference>
<dbReference type="KEGG" id="spar:SPRG_11714"/>
<keyword evidence="7" id="KW-1185">Reference proteome</keyword>
<keyword evidence="2" id="KW-0963">Cytoplasm</keyword>
<evidence type="ECO:0000256" key="4">
    <source>
        <dbReference type="ARBA" id="ARBA00022737"/>
    </source>
</evidence>
<dbReference type="Gene3D" id="6.10.140.270">
    <property type="match status" value="1"/>
</dbReference>
<dbReference type="Pfam" id="PF21289">
    <property type="entry name" value="EDC4_C"/>
    <property type="match status" value="1"/>
</dbReference>
<accession>A0A067C6U0</accession>
<comment type="subcellular location">
    <subcellularLocation>
        <location evidence="1">Cytoplasm</location>
    </subcellularLocation>
</comment>
<evidence type="ECO:0000256" key="3">
    <source>
        <dbReference type="ARBA" id="ARBA00022574"/>
    </source>
</evidence>
<dbReference type="OrthoDB" id="21128at2759"/>
<dbReference type="RefSeq" id="XP_012206778.1">
    <property type="nucleotide sequence ID" value="XM_012351388.1"/>
</dbReference>
<keyword evidence="4" id="KW-0677">Repeat</keyword>
<sequence>MDKVVRKHLQAVLVPAIGRIVLHTMETNFVKPVTAQLEAQCKDLDARMAASLTHMVDDVKTPVRDAFRESFQSTIIPSFQAATQKMFEQINDTTNEQWSALSSQLSTMQEAVEGLTERLDALQGSAAPLPPPKESPFDTLCRDIDSLLAAKKYEVAFQTALGAEDVALVFYTCANVETSVVLGVRPPVLSQMIVLCLVQQLGSDLQRDLSLSLKWVQDSLLVMNPRDTAIAPFVQNVLQELKAALNHVPETARDSQFTLVHHILNSMLSYT</sequence>
<dbReference type="STRING" id="695850.A0A067C6U0"/>
<dbReference type="PANTHER" id="PTHR15598">
    <property type="entry name" value="ENHANCER OF MRNA-DECAPPING PROTEIN 4"/>
    <property type="match status" value="1"/>
</dbReference>
<proteinExistence type="predicted"/>
<evidence type="ECO:0000313" key="6">
    <source>
        <dbReference type="EMBL" id="KDO22532.1"/>
    </source>
</evidence>
<dbReference type="GO" id="GO:0000932">
    <property type="term" value="C:P-body"/>
    <property type="evidence" value="ECO:0007669"/>
    <property type="project" value="TreeGrafter"/>
</dbReference>
<dbReference type="InterPro" id="IPR049404">
    <property type="entry name" value="EDC4_C"/>
</dbReference>
<evidence type="ECO:0000313" key="7">
    <source>
        <dbReference type="Proteomes" id="UP000030745"/>
    </source>
</evidence>
<feature type="domain" description="Enhancer of mRNA-decapping protein 4 C-terminal" evidence="5">
    <location>
        <begin position="144"/>
        <end position="248"/>
    </location>
</feature>
<dbReference type="GeneID" id="24133735"/>
<evidence type="ECO:0000256" key="2">
    <source>
        <dbReference type="ARBA" id="ARBA00022490"/>
    </source>
</evidence>
<keyword evidence="3" id="KW-0853">WD repeat</keyword>
<organism evidence="6 7">
    <name type="scientific">Saprolegnia parasitica (strain CBS 223.65)</name>
    <dbReference type="NCBI Taxonomy" id="695850"/>
    <lineage>
        <taxon>Eukaryota</taxon>
        <taxon>Sar</taxon>
        <taxon>Stramenopiles</taxon>
        <taxon>Oomycota</taxon>
        <taxon>Saprolegniomycetes</taxon>
        <taxon>Saprolegniales</taxon>
        <taxon>Saprolegniaceae</taxon>
        <taxon>Saprolegnia</taxon>
    </lineage>
</organism>
<dbReference type="VEuPathDB" id="FungiDB:SPRG_11714"/>
<dbReference type="InterPro" id="IPR045152">
    <property type="entry name" value="EDC4-like"/>
</dbReference>
<dbReference type="InterPro" id="IPR044938">
    <property type="entry name" value="EDC4_C_sf"/>
</dbReference>
<dbReference type="AlphaFoldDB" id="A0A067C6U0"/>
<dbReference type="Gene3D" id="1.10.220.100">
    <property type="entry name" value="conserved c-terminal region of ge- 1"/>
    <property type="match status" value="1"/>
</dbReference>
<dbReference type="GO" id="GO:0031087">
    <property type="term" value="P:deadenylation-independent decapping of nuclear-transcribed mRNA"/>
    <property type="evidence" value="ECO:0007669"/>
    <property type="project" value="InterPro"/>
</dbReference>
<name>A0A067C6U0_SAPPC</name>
<evidence type="ECO:0000256" key="1">
    <source>
        <dbReference type="ARBA" id="ARBA00004496"/>
    </source>
</evidence>
<evidence type="ECO:0000259" key="5">
    <source>
        <dbReference type="Pfam" id="PF21289"/>
    </source>
</evidence>
<dbReference type="Proteomes" id="UP000030745">
    <property type="component" value="Unassembled WGS sequence"/>
</dbReference>